<dbReference type="InterPro" id="IPR006366">
    <property type="entry name" value="CobA/CysG_C"/>
</dbReference>
<dbReference type="InterPro" id="IPR003043">
    <property type="entry name" value="Uropor_MeTrfase_CS"/>
</dbReference>
<evidence type="ECO:0000259" key="9">
    <source>
        <dbReference type="Pfam" id="PF00590"/>
    </source>
</evidence>
<evidence type="ECO:0000256" key="5">
    <source>
        <dbReference type="ARBA" id="ARBA00022691"/>
    </source>
</evidence>
<dbReference type="Pfam" id="PF00590">
    <property type="entry name" value="TP_methylase"/>
    <property type="match status" value="1"/>
</dbReference>
<comment type="caution">
    <text evidence="10">The sequence shown here is derived from an EMBL/GenBank/DDBJ whole genome shotgun (WGS) entry which is preliminary data.</text>
</comment>
<evidence type="ECO:0000256" key="2">
    <source>
        <dbReference type="ARBA" id="ARBA00012162"/>
    </source>
</evidence>
<evidence type="ECO:0000256" key="1">
    <source>
        <dbReference type="ARBA" id="ARBA00005879"/>
    </source>
</evidence>
<dbReference type="OrthoDB" id="9815856at2"/>
<reference evidence="10 11" key="1">
    <citation type="submission" date="2018-08" db="EMBL/GenBank/DDBJ databases">
        <title>The multiple taxonomic identification of Sphingomonas gilva.</title>
        <authorList>
            <person name="Zhu D."/>
            <person name="Zheng S."/>
        </authorList>
    </citation>
    <scope>NUCLEOTIDE SEQUENCE [LARGE SCALE GENOMIC DNA]</scope>
    <source>
        <strain evidence="10 11">ZDH117</strain>
    </source>
</reference>
<feature type="domain" description="Tetrapyrrole methylase" evidence="9">
    <location>
        <begin position="12"/>
        <end position="220"/>
    </location>
</feature>
<dbReference type="InterPro" id="IPR014776">
    <property type="entry name" value="4pyrrole_Mease_sub2"/>
</dbReference>
<keyword evidence="6" id="KW-0627">Porphyrin biosynthesis</keyword>
<dbReference type="GO" id="GO:0032259">
    <property type="term" value="P:methylation"/>
    <property type="evidence" value="ECO:0007669"/>
    <property type="project" value="UniProtKB-KW"/>
</dbReference>
<dbReference type="InterPro" id="IPR035996">
    <property type="entry name" value="4pyrrol_Methylase_sf"/>
</dbReference>
<dbReference type="CDD" id="cd11642">
    <property type="entry name" value="SUMT"/>
    <property type="match status" value="1"/>
</dbReference>
<dbReference type="UniPathway" id="UPA00262">
    <property type="reaction ID" value="UER00211"/>
</dbReference>
<dbReference type="PROSITE" id="PS00840">
    <property type="entry name" value="SUMT_2"/>
    <property type="match status" value="1"/>
</dbReference>
<dbReference type="AlphaFoldDB" id="A0A396RRA8"/>
<protein>
    <recommendedName>
        <fullName evidence="2">uroporphyrinogen-III C-methyltransferase</fullName>
        <ecNumber evidence="2">2.1.1.107</ecNumber>
    </recommendedName>
</protein>
<dbReference type="Gene3D" id="3.40.1010.10">
    <property type="entry name" value="Cobalt-precorrin-4 Transmethylase, Domain 1"/>
    <property type="match status" value="1"/>
</dbReference>
<evidence type="ECO:0000256" key="6">
    <source>
        <dbReference type="ARBA" id="ARBA00023244"/>
    </source>
</evidence>
<dbReference type="SUPFAM" id="SSF53790">
    <property type="entry name" value="Tetrapyrrole methylase"/>
    <property type="match status" value="1"/>
</dbReference>
<name>A0A396RRA8_9SPHN</name>
<dbReference type="PANTHER" id="PTHR45790">
    <property type="entry name" value="SIROHEME SYNTHASE-RELATED"/>
    <property type="match status" value="1"/>
</dbReference>
<comment type="similarity">
    <text evidence="1 8">Belongs to the precorrin methyltransferase family.</text>
</comment>
<accession>A0A396RRA8</accession>
<dbReference type="EMBL" id="QWLV01000001">
    <property type="protein sequence ID" value="RHW19058.1"/>
    <property type="molecule type" value="Genomic_DNA"/>
</dbReference>
<keyword evidence="4 8" id="KW-0808">Transferase</keyword>
<dbReference type="InterPro" id="IPR050161">
    <property type="entry name" value="Siro_Cobalamin_biosynth"/>
</dbReference>
<evidence type="ECO:0000256" key="3">
    <source>
        <dbReference type="ARBA" id="ARBA00022603"/>
    </source>
</evidence>
<dbReference type="EC" id="2.1.1.107" evidence="2"/>
<evidence type="ECO:0000256" key="7">
    <source>
        <dbReference type="ARBA" id="ARBA00025705"/>
    </source>
</evidence>
<dbReference type="GO" id="GO:0019354">
    <property type="term" value="P:siroheme biosynthetic process"/>
    <property type="evidence" value="ECO:0007669"/>
    <property type="project" value="UniProtKB-UniPathway"/>
</dbReference>
<dbReference type="GO" id="GO:0004851">
    <property type="term" value="F:uroporphyrin-III C-methyltransferase activity"/>
    <property type="evidence" value="ECO:0007669"/>
    <property type="project" value="UniProtKB-EC"/>
</dbReference>
<dbReference type="InterPro" id="IPR014777">
    <property type="entry name" value="4pyrrole_Mease_sub1"/>
</dbReference>
<proteinExistence type="inferred from homology"/>
<evidence type="ECO:0000256" key="4">
    <source>
        <dbReference type="ARBA" id="ARBA00022679"/>
    </source>
</evidence>
<dbReference type="NCBIfam" id="NF004790">
    <property type="entry name" value="PRK06136.1"/>
    <property type="match status" value="1"/>
</dbReference>
<dbReference type="Proteomes" id="UP000266693">
    <property type="component" value="Unassembled WGS sequence"/>
</dbReference>
<evidence type="ECO:0000256" key="8">
    <source>
        <dbReference type="RuleBase" id="RU003960"/>
    </source>
</evidence>
<dbReference type="Gene3D" id="3.30.950.10">
    <property type="entry name" value="Methyltransferase, Cobalt-precorrin-4 Transmethylase, Domain 2"/>
    <property type="match status" value="1"/>
</dbReference>
<gene>
    <name evidence="10" type="primary">cobA</name>
    <name evidence="10" type="ORF">D1610_02730</name>
</gene>
<keyword evidence="3 8" id="KW-0489">Methyltransferase</keyword>
<keyword evidence="11" id="KW-1185">Reference proteome</keyword>
<keyword evidence="5" id="KW-0949">S-adenosyl-L-methionine</keyword>
<comment type="pathway">
    <text evidence="7">Porphyrin-containing compound metabolism; siroheme biosynthesis; precorrin-2 from uroporphyrinogen III: step 1/1.</text>
</comment>
<evidence type="ECO:0000313" key="11">
    <source>
        <dbReference type="Proteomes" id="UP000266693"/>
    </source>
</evidence>
<sequence length="262" mass="27175">MADAPLIAPGEVWLVGAGPGDPDLLTRKAERLIRAASIVFYDALVGPGVLDLIPPHVRRVPVGKRSGRHSKDQAEIDRLLAEAAQAGERVVRLKGGDPSVFGRSAEECAALARHGIRCSICPGVTTASAAAASAGVSLSLRGLARQVRLVTAHARAGEALDIDWAALADPQSTIAFYMGRAAAGEISRRLIAHGLPPATPVLIAANVSLPDEQLLHTRLDLLPVAADAVADGRATLILVGEAVAPARAKPATLSIEESRRPG</sequence>
<dbReference type="RefSeq" id="WP_118862566.1">
    <property type="nucleotide sequence ID" value="NZ_QWLV01000001.1"/>
</dbReference>
<dbReference type="FunFam" id="3.40.1010.10:FF:000001">
    <property type="entry name" value="Siroheme synthase"/>
    <property type="match status" value="1"/>
</dbReference>
<organism evidence="10 11">
    <name type="scientific">Sphingomonas gilva</name>
    <dbReference type="NCBI Taxonomy" id="2305907"/>
    <lineage>
        <taxon>Bacteria</taxon>
        <taxon>Pseudomonadati</taxon>
        <taxon>Pseudomonadota</taxon>
        <taxon>Alphaproteobacteria</taxon>
        <taxon>Sphingomonadales</taxon>
        <taxon>Sphingomonadaceae</taxon>
        <taxon>Sphingomonas</taxon>
    </lineage>
</organism>
<evidence type="ECO:0000313" key="10">
    <source>
        <dbReference type="EMBL" id="RHW19058.1"/>
    </source>
</evidence>
<dbReference type="NCBIfam" id="TIGR01469">
    <property type="entry name" value="cobA_cysG_Cterm"/>
    <property type="match status" value="1"/>
</dbReference>
<dbReference type="PANTHER" id="PTHR45790:SF3">
    <property type="entry name" value="S-ADENOSYL-L-METHIONINE-DEPENDENT UROPORPHYRINOGEN III METHYLTRANSFERASE, CHLOROPLASTIC"/>
    <property type="match status" value="1"/>
</dbReference>
<dbReference type="InterPro" id="IPR000878">
    <property type="entry name" value="4pyrrol_Mease"/>
</dbReference>